<protein>
    <submittedName>
        <fullName evidence="1">Cytochrome P450</fullName>
    </submittedName>
</protein>
<accession>A0ACB8SNM7</accession>
<gene>
    <name evidence="1" type="ORF">BV25DRAFT_1994735</name>
</gene>
<organism evidence="1 2">
    <name type="scientific">Artomyces pyxidatus</name>
    <dbReference type="NCBI Taxonomy" id="48021"/>
    <lineage>
        <taxon>Eukaryota</taxon>
        <taxon>Fungi</taxon>
        <taxon>Dikarya</taxon>
        <taxon>Basidiomycota</taxon>
        <taxon>Agaricomycotina</taxon>
        <taxon>Agaricomycetes</taxon>
        <taxon>Russulales</taxon>
        <taxon>Auriscalpiaceae</taxon>
        <taxon>Artomyces</taxon>
    </lineage>
</organism>
<dbReference type="EMBL" id="MU277242">
    <property type="protein sequence ID" value="KAI0057847.1"/>
    <property type="molecule type" value="Genomic_DNA"/>
</dbReference>
<keyword evidence="2" id="KW-1185">Reference proteome</keyword>
<sequence length="523" mass="58185">MAYYPPLNLPAVVVGLSLVAVIYSVRRRRTPYADLTLPPGPRRLPFVGNLFSLPQSHDWLAYQKWGREIGSDILHVDICGSHVVVLNSAVVAAELFYQRSGIYSDRPAMSALNVILGFDWVLAFMPFGSKWRGLRQAFYDHFQPSATLKYRPIEERTAQEFLRHLLDSPDDFIQHIKQLVGSAIMSIGYGIPVQPRNDPFLDTGTKALQALNLASTPSALILDVFPICESAYTRIKYNDEYSSPEVTYMPSWFPGASFKWERKRWNRHVVGMIEDPFDTVQSAVADGTQVPCIASSMLEGAQGKRSGLAKQIPANIHLAGIDTMASSLASFILSMALHPDIRKKAQQELDSVLHGERLPTFEDQAALPYLDAVVKEVLRWRPAVPMGIPHRLLTDDEYQGYYIPSGTTVMGNVWAILHDPSVYPNPDQFMPERFLDGTAPDPDAVFGFSRRACPGQHMARDVIWITAASILAAFDITPCGDVDASPESYTSGIISYPAPFRCTIRTRSKAVEALIVSVVHMDL</sequence>
<reference evidence="1" key="1">
    <citation type="submission" date="2021-03" db="EMBL/GenBank/DDBJ databases">
        <authorList>
            <consortium name="DOE Joint Genome Institute"/>
            <person name="Ahrendt S."/>
            <person name="Looney B.P."/>
            <person name="Miyauchi S."/>
            <person name="Morin E."/>
            <person name="Drula E."/>
            <person name="Courty P.E."/>
            <person name="Chicoki N."/>
            <person name="Fauchery L."/>
            <person name="Kohler A."/>
            <person name="Kuo A."/>
            <person name="Labutti K."/>
            <person name="Pangilinan J."/>
            <person name="Lipzen A."/>
            <person name="Riley R."/>
            <person name="Andreopoulos W."/>
            <person name="He G."/>
            <person name="Johnson J."/>
            <person name="Barry K.W."/>
            <person name="Grigoriev I.V."/>
            <person name="Nagy L."/>
            <person name="Hibbett D."/>
            <person name="Henrissat B."/>
            <person name="Matheny P.B."/>
            <person name="Labbe J."/>
            <person name="Martin F."/>
        </authorList>
    </citation>
    <scope>NUCLEOTIDE SEQUENCE</scope>
    <source>
        <strain evidence="1">HHB10654</strain>
    </source>
</reference>
<reference evidence="1" key="2">
    <citation type="journal article" date="2022" name="New Phytol.">
        <title>Evolutionary transition to the ectomycorrhizal habit in the genomes of a hyperdiverse lineage of mushroom-forming fungi.</title>
        <authorList>
            <person name="Looney B."/>
            <person name="Miyauchi S."/>
            <person name="Morin E."/>
            <person name="Drula E."/>
            <person name="Courty P.E."/>
            <person name="Kohler A."/>
            <person name="Kuo A."/>
            <person name="LaButti K."/>
            <person name="Pangilinan J."/>
            <person name="Lipzen A."/>
            <person name="Riley R."/>
            <person name="Andreopoulos W."/>
            <person name="He G."/>
            <person name="Johnson J."/>
            <person name="Nolan M."/>
            <person name="Tritt A."/>
            <person name="Barry K.W."/>
            <person name="Grigoriev I.V."/>
            <person name="Nagy L.G."/>
            <person name="Hibbett D."/>
            <person name="Henrissat B."/>
            <person name="Matheny P.B."/>
            <person name="Labbe J."/>
            <person name="Martin F.M."/>
        </authorList>
    </citation>
    <scope>NUCLEOTIDE SEQUENCE</scope>
    <source>
        <strain evidence="1">HHB10654</strain>
    </source>
</reference>
<name>A0ACB8SNM7_9AGAM</name>
<dbReference type="Proteomes" id="UP000814140">
    <property type="component" value="Unassembled WGS sequence"/>
</dbReference>
<comment type="caution">
    <text evidence="1">The sequence shown here is derived from an EMBL/GenBank/DDBJ whole genome shotgun (WGS) entry which is preliminary data.</text>
</comment>
<proteinExistence type="predicted"/>
<evidence type="ECO:0000313" key="1">
    <source>
        <dbReference type="EMBL" id="KAI0057847.1"/>
    </source>
</evidence>
<evidence type="ECO:0000313" key="2">
    <source>
        <dbReference type="Proteomes" id="UP000814140"/>
    </source>
</evidence>